<keyword evidence="8" id="KW-0812">Transmembrane</keyword>
<feature type="transmembrane region" description="Helical" evidence="8">
    <location>
        <begin position="12"/>
        <end position="32"/>
    </location>
</feature>
<evidence type="ECO:0000256" key="3">
    <source>
        <dbReference type="ARBA" id="ARBA00022617"/>
    </source>
</evidence>
<keyword evidence="4" id="KW-0479">Metal-binding</keyword>
<evidence type="ECO:0000256" key="7">
    <source>
        <dbReference type="ARBA" id="ARBA00025795"/>
    </source>
</evidence>
<dbReference type="SUPFAM" id="SSF47571">
    <property type="entry name" value="Cloroperoxidase"/>
    <property type="match status" value="1"/>
</dbReference>
<comment type="caution">
    <text evidence="10">The sequence shown here is derived from an EMBL/GenBank/DDBJ whole genome shotgun (WGS) entry which is preliminary data.</text>
</comment>
<comment type="cofactor">
    <cofactor evidence="1">
        <name>heme b</name>
        <dbReference type="ChEBI" id="CHEBI:60344"/>
    </cofactor>
</comment>
<dbReference type="Gene3D" id="1.10.489.10">
    <property type="entry name" value="Chloroperoxidase-like"/>
    <property type="match status" value="1"/>
</dbReference>
<dbReference type="PANTHER" id="PTHR33577:SF18">
    <property type="entry name" value="HEME HALOPEROXIDASE FAMILY PROFILE DOMAIN-CONTAINING PROTEIN"/>
    <property type="match status" value="1"/>
</dbReference>
<evidence type="ECO:0000256" key="5">
    <source>
        <dbReference type="ARBA" id="ARBA00023002"/>
    </source>
</evidence>
<evidence type="ECO:0000256" key="4">
    <source>
        <dbReference type="ARBA" id="ARBA00022723"/>
    </source>
</evidence>
<dbReference type="AlphaFoldDB" id="A0A8H7NWY2"/>
<evidence type="ECO:0000256" key="6">
    <source>
        <dbReference type="ARBA" id="ARBA00023004"/>
    </source>
</evidence>
<organism evidence="10 11">
    <name type="scientific">Rhodonia placenta</name>
    <dbReference type="NCBI Taxonomy" id="104341"/>
    <lineage>
        <taxon>Eukaryota</taxon>
        <taxon>Fungi</taxon>
        <taxon>Dikarya</taxon>
        <taxon>Basidiomycota</taxon>
        <taxon>Agaricomycotina</taxon>
        <taxon>Agaricomycetes</taxon>
        <taxon>Polyporales</taxon>
        <taxon>Adustoporiaceae</taxon>
        <taxon>Rhodonia</taxon>
    </lineage>
</organism>
<evidence type="ECO:0000256" key="8">
    <source>
        <dbReference type="SAM" id="Phobius"/>
    </source>
</evidence>
<keyword evidence="6" id="KW-0408">Iron</keyword>
<dbReference type="PROSITE" id="PS51405">
    <property type="entry name" value="HEME_HALOPEROXIDASE"/>
    <property type="match status" value="1"/>
</dbReference>
<keyword evidence="8" id="KW-1133">Transmembrane helix</keyword>
<name>A0A8H7NWY2_9APHY</name>
<accession>A0A8H7NWY2</accession>
<dbReference type="GO" id="GO:0046872">
    <property type="term" value="F:metal ion binding"/>
    <property type="evidence" value="ECO:0007669"/>
    <property type="project" value="UniProtKB-KW"/>
</dbReference>
<dbReference type="Proteomes" id="UP000639403">
    <property type="component" value="Unassembled WGS sequence"/>
</dbReference>
<gene>
    <name evidence="10" type="ORF">IEO21_08178</name>
</gene>
<keyword evidence="8" id="KW-0472">Membrane</keyword>
<evidence type="ECO:0000313" key="11">
    <source>
        <dbReference type="Proteomes" id="UP000639403"/>
    </source>
</evidence>
<reference evidence="10" key="2">
    <citation type="journal article" name="Front. Microbiol.">
        <title>Degradative Capacity of Two Strains of Rhodonia placenta: From Phenotype to Genotype.</title>
        <authorList>
            <person name="Kolle M."/>
            <person name="Horta M.A.C."/>
            <person name="Nowrousian M."/>
            <person name="Ohm R.A."/>
            <person name="Benz J.P."/>
            <person name="Pilgard A."/>
        </authorList>
    </citation>
    <scope>NUCLEOTIDE SEQUENCE</scope>
    <source>
        <strain evidence="10">FPRL280</strain>
    </source>
</reference>
<evidence type="ECO:0000313" key="10">
    <source>
        <dbReference type="EMBL" id="KAF9807537.1"/>
    </source>
</evidence>
<evidence type="ECO:0000256" key="2">
    <source>
        <dbReference type="ARBA" id="ARBA00022559"/>
    </source>
</evidence>
<comment type="similarity">
    <text evidence="7">Belongs to the chloroperoxidase family.</text>
</comment>
<dbReference type="InterPro" id="IPR036851">
    <property type="entry name" value="Chloroperoxidase-like_sf"/>
</dbReference>
<sequence length="298" mass="32010">MPPFIIIASTRLTVGLISSLLNILTNLGVVVWDLGLTLFNLVAPLRPADRVVPEGCPGAGGRWPEYIPPKEGDSRSACPGLNALANHGLLPRSGRNISFRQMNAAIRSTFNFAPTFCFFVPSYMAGLLGKSYWTDTLDLSDISVHNGIEHDASLTREDTSESPHQGEPCERFINELLASGTGPGGNLTVADLSRISGKRRTEAKSNGQFTLSAFHKLFGSSNSGTLLTIFGGRVQDLRPILLEERIPEGWQPRIRNPAGLTLTAFQPTVLGIELGIEEEVAGALKVLGVGSTSDKKTS</sequence>
<keyword evidence="2" id="KW-0575">Peroxidase</keyword>
<reference evidence="10" key="1">
    <citation type="submission" date="2020-11" db="EMBL/GenBank/DDBJ databases">
        <authorList>
            <person name="Koelle M."/>
            <person name="Horta M.A.C."/>
            <person name="Nowrousian M."/>
            <person name="Ohm R.A."/>
            <person name="Benz P."/>
            <person name="Pilgard A."/>
        </authorList>
    </citation>
    <scope>NUCLEOTIDE SEQUENCE</scope>
    <source>
        <strain evidence="10">FPRL280</strain>
    </source>
</reference>
<dbReference type="InterPro" id="IPR000028">
    <property type="entry name" value="Chloroperoxidase"/>
</dbReference>
<keyword evidence="3" id="KW-0349">Heme</keyword>
<protein>
    <recommendedName>
        <fullName evidence="9">Heme haloperoxidase family profile domain-containing protein</fullName>
    </recommendedName>
</protein>
<dbReference type="Pfam" id="PF01328">
    <property type="entry name" value="Peroxidase_2"/>
    <property type="match status" value="1"/>
</dbReference>
<keyword evidence="5" id="KW-0560">Oxidoreductase</keyword>
<dbReference type="PANTHER" id="PTHR33577">
    <property type="entry name" value="STERIGMATOCYSTIN BIOSYNTHESIS PEROXIDASE STCC-RELATED"/>
    <property type="match status" value="1"/>
</dbReference>
<evidence type="ECO:0000256" key="1">
    <source>
        <dbReference type="ARBA" id="ARBA00001970"/>
    </source>
</evidence>
<evidence type="ECO:0000259" key="9">
    <source>
        <dbReference type="PROSITE" id="PS51405"/>
    </source>
</evidence>
<dbReference type="GO" id="GO:0004601">
    <property type="term" value="F:peroxidase activity"/>
    <property type="evidence" value="ECO:0007669"/>
    <property type="project" value="UniProtKB-KW"/>
</dbReference>
<dbReference type="EMBL" id="JADOXO010000271">
    <property type="protein sequence ID" value="KAF9807537.1"/>
    <property type="molecule type" value="Genomic_DNA"/>
</dbReference>
<feature type="domain" description="Heme haloperoxidase family profile" evidence="9">
    <location>
        <begin position="62"/>
        <end position="267"/>
    </location>
</feature>
<proteinExistence type="inferred from homology"/>